<organism evidence="2 3">
    <name type="scientific">Rhodopirellula baltica WH47</name>
    <dbReference type="NCBI Taxonomy" id="991778"/>
    <lineage>
        <taxon>Bacteria</taxon>
        <taxon>Pseudomonadati</taxon>
        <taxon>Planctomycetota</taxon>
        <taxon>Planctomycetia</taxon>
        <taxon>Pirellulales</taxon>
        <taxon>Pirellulaceae</taxon>
        <taxon>Rhodopirellula</taxon>
    </lineage>
</organism>
<dbReference type="PATRIC" id="fig|991778.3.peg.4156"/>
<protein>
    <submittedName>
        <fullName evidence="2">Uncharacterized protein</fullName>
    </submittedName>
</protein>
<evidence type="ECO:0000256" key="1">
    <source>
        <dbReference type="SAM" id="MobiDB-lite"/>
    </source>
</evidence>
<proteinExistence type="predicted"/>
<dbReference type="RefSeq" id="WP_007327822.1">
    <property type="nucleotide sequence ID" value="NZ_AFAR01000193.1"/>
</dbReference>
<sequence length="64" mass="7220">MPDPFSILPRRQSFNEAHGDFNRGRRGSGGDLVVIRYDRGINDVNSRPPLQSMACRICMEQIDG</sequence>
<reference evidence="2 3" key="1">
    <citation type="journal article" date="2013" name="Mar. Genomics">
        <title>Expression of sulfatases in Rhodopirellula baltica and the diversity of sulfatases in the genus Rhodopirellula.</title>
        <authorList>
            <person name="Wegner C.E."/>
            <person name="Richter-Heitmann T."/>
            <person name="Klindworth A."/>
            <person name="Klockow C."/>
            <person name="Richter M."/>
            <person name="Achstetter T."/>
            <person name="Glockner F.O."/>
            <person name="Harder J."/>
        </authorList>
    </citation>
    <scope>NUCLEOTIDE SEQUENCE [LARGE SCALE GENOMIC DNA]</scope>
    <source>
        <strain evidence="2 3">WH47</strain>
    </source>
</reference>
<feature type="region of interest" description="Disordered" evidence="1">
    <location>
        <begin position="1"/>
        <end position="27"/>
    </location>
</feature>
<dbReference type="EMBL" id="AFAR01000193">
    <property type="protein sequence ID" value="EGF26143.1"/>
    <property type="molecule type" value="Genomic_DNA"/>
</dbReference>
<accession>F2AW13</accession>
<comment type="caution">
    <text evidence="2">The sequence shown here is derived from an EMBL/GenBank/DDBJ whole genome shotgun (WGS) entry which is preliminary data.</text>
</comment>
<dbReference type="Proteomes" id="UP000006222">
    <property type="component" value="Unassembled WGS sequence"/>
</dbReference>
<name>F2AW13_RHOBT</name>
<gene>
    <name evidence="2" type="ORF">RBWH47_00605</name>
</gene>
<dbReference type="AlphaFoldDB" id="F2AW13"/>
<evidence type="ECO:0000313" key="2">
    <source>
        <dbReference type="EMBL" id="EGF26143.1"/>
    </source>
</evidence>
<evidence type="ECO:0000313" key="3">
    <source>
        <dbReference type="Proteomes" id="UP000006222"/>
    </source>
</evidence>